<keyword evidence="5 7" id="KW-0234">DNA repair</keyword>
<dbReference type="Proteomes" id="UP000034181">
    <property type="component" value="Unassembled WGS sequence"/>
</dbReference>
<dbReference type="GO" id="GO:0006310">
    <property type="term" value="P:DNA recombination"/>
    <property type="evidence" value="ECO:0007669"/>
    <property type="project" value="UniProtKB-UniRule"/>
</dbReference>
<evidence type="ECO:0000256" key="1">
    <source>
        <dbReference type="ARBA" id="ARBA00007452"/>
    </source>
</evidence>
<dbReference type="Pfam" id="PF02565">
    <property type="entry name" value="RecO_C"/>
    <property type="match status" value="1"/>
</dbReference>
<dbReference type="GO" id="GO:0043590">
    <property type="term" value="C:bacterial nucleoid"/>
    <property type="evidence" value="ECO:0007669"/>
    <property type="project" value="TreeGrafter"/>
</dbReference>
<dbReference type="GO" id="GO:0006302">
    <property type="term" value="P:double-strand break repair"/>
    <property type="evidence" value="ECO:0007669"/>
    <property type="project" value="TreeGrafter"/>
</dbReference>
<sequence length="211" mass="24406">MPAVTTEGLILRRSNFGEADRVLTVLTDRYGKISVIARGVRKITSRRAGNIEILNRVKLHLFKAKSYTLSEAESIETFQVVKDNLTLATTAFHILELVDRLVVEEQRNPQVYSLTVAVLHLLEKNPRQIFIRAFEVKLLSVLGFWSIDAIKDLSNDQKILLMKLEEFSWDQIEEMEILSEQAVALERILRYYMERILESKLKSVNVMKELK</sequence>
<proteinExistence type="inferred from homology"/>
<dbReference type="AlphaFoldDB" id="A0A0G0K563"/>
<evidence type="ECO:0000256" key="3">
    <source>
        <dbReference type="ARBA" id="ARBA00022763"/>
    </source>
</evidence>
<evidence type="ECO:0000256" key="5">
    <source>
        <dbReference type="ARBA" id="ARBA00023204"/>
    </source>
</evidence>
<dbReference type="Gene3D" id="2.40.50.140">
    <property type="entry name" value="Nucleic acid-binding proteins"/>
    <property type="match status" value="1"/>
</dbReference>
<reference evidence="9 10" key="1">
    <citation type="journal article" date="2015" name="Nature">
        <title>rRNA introns, odd ribosomes, and small enigmatic genomes across a large radiation of phyla.</title>
        <authorList>
            <person name="Brown C.T."/>
            <person name="Hug L.A."/>
            <person name="Thomas B.C."/>
            <person name="Sharon I."/>
            <person name="Castelle C.J."/>
            <person name="Singh A."/>
            <person name="Wilkins M.J."/>
            <person name="Williams K.H."/>
            <person name="Banfield J.F."/>
        </authorList>
    </citation>
    <scope>NUCLEOTIDE SEQUENCE [LARGE SCALE GENOMIC DNA]</scope>
</reference>
<dbReference type="SUPFAM" id="SSF57863">
    <property type="entry name" value="ArfGap/RecO-like zinc finger"/>
    <property type="match status" value="1"/>
</dbReference>
<dbReference type="NCBIfam" id="TIGR00613">
    <property type="entry name" value="reco"/>
    <property type="match status" value="1"/>
</dbReference>
<comment type="function">
    <text evidence="7">Involved in DNA repair and RecF pathway recombination.</text>
</comment>
<feature type="domain" description="DNA replication/recombination mediator RecO N-terminal" evidence="8">
    <location>
        <begin position="1"/>
        <end position="78"/>
    </location>
</feature>
<evidence type="ECO:0000259" key="8">
    <source>
        <dbReference type="Pfam" id="PF11967"/>
    </source>
</evidence>
<keyword evidence="3 7" id="KW-0227">DNA damage</keyword>
<protein>
    <recommendedName>
        <fullName evidence="2 7">DNA repair protein RecO</fullName>
    </recommendedName>
    <alternativeName>
        <fullName evidence="6 7">Recombination protein O</fullName>
    </alternativeName>
</protein>
<evidence type="ECO:0000313" key="9">
    <source>
        <dbReference type="EMBL" id="KKQ73947.1"/>
    </source>
</evidence>
<dbReference type="InterPro" id="IPR003717">
    <property type="entry name" value="RecO"/>
</dbReference>
<dbReference type="InterPro" id="IPR042242">
    <property type="entry name" value="RecO_C"/>
</dbReference>
<dbReference type="InterPro" id="IPR037278">
    <property type="entry name" value="ARFGAP/RecO"/>
</dbReference>
<evidence type="ECO:0000313" key="10">
    <source>
        <dbReference type="Proteomes" id="UP000034181"/>
    </source>
</evidence>
<gene>
    <name evidence="7" type="primary">recO</name>
    <name evidence="9" type="ORF">US96_C0046G0002</name>
</gene>
<comment type="similarity">
    <text evidence="1 7">Belongs to the RecO family.</text>
</comment>
<dbReference type="Gene3D" id="1.20.1440.120">
    <property type="entry name" value="Recombination protein O, C-terminal domain"/>
    <property type="match status" value="1"/>
</dbReference>
<organism evidence="9 10">
    <name type="scientific">Candidatus Woesebacteria bacterium GW2011_GWB1_38_5b</name>
    <dbReference type="NCBI Taxonomy" id="1618569"/>
    <lineage>
        <taxon>Bacteria</taxon>
        <taxon>Candidatus Woeseibacteriota</taxon>
    </lineage>
</organism>
<dbReference type="PANTHER" id="PTHR33991">
    <property type="entry name" value="DNA REPAIR PROTEIN RECO"/>
    <property type="match status" value="1"/>
</dbReference>
<keyword evidence="4 7" id="KW-0233">DNA recombination</keyword>
<dbReference type="Pfam" id="PF11967">
    <property type="entry name" value="RecO_N"/>
    <property type="match status" value="1"/>
</dbReference>
<comment type="caution">
    <text evidence="9">The sequence shown here is derived from an EMBL/GenBank/DDBJ whole genome shotgun (WGS) entry which is preliminary data.</text>
</comment>
<dbReference type="SUPFAM" id="SSF50249">
    <property type="entry name" value="Nucleic acid-binding proteins"/>
    <property type="match status" value="1"/>
</dbReference>
<evidence type="ECO:0000256" key="4">
    <source>
        <dbReference type="ARBA" id="ARBA00023172"/>
    </source>
</evidence>
<dbReference type="EMBL" id="LBUZ01000046">
    <property type="protein sequence ID" value="KKQ73947.1"/>
    <property type="molecule type" value="Genomic_DNA"/>
</dbReference>
<dbReference type="InterPro" id="IPR022572">
    <property type="entry name" value="DNA_rep/recomb_RecO_N"/>
</dbReference>
<dbReference type="HAMAP" id="MF_00201">
    <property type="entry name" value="RecO"/>
    <property type="match status" value="1"/>
</dbReference>
<evidence type="ECO:0000256" key="6">
    <source>
        <dbReference type="ARBA" id="ARBA00033409"/>
    </source>
</evidence>
<dbReference type="PANTHER" id="PTHR33991:SF1">
    <property type="entry name" value="DNA REPAIR PROTEIN RECO"/>
    <property type="match status" value="1"/>
</dbReference>
<accession>A0A0G0K563</accession>
<evidence type="ECO:0000256" key="7">
    <source>
        <dbReference type="HAMAP-Rule" id="MF_00201"/>
    </source>
</evidence>
<evidence type="ECO:0000256" key="2">
    <source>
        <dbReference type="ARBA" id="ARBA00021310"/>
    </source>
</evidence>
<dbReference type="InterPro" id="IPR012340">
    <property type="entry name" value="NA-bd_OB-fold"/>
</dbReference>
<name>A0A0G0K563_9BACT</name>